<evidence type="ECO:0000313" key="2">
    <source>
        <dbReference type="EMBL" id="EDP42830.1"/>
    </source>
</evidence>
<feature type="region of interest" description="Disordered" evidence="1">
    <location>
        <begin position="1"/>
        <end position="54"/>
    </location>
</feature>
<dbReference type="KEGG" id="mgl:MGL_3030"/>
<dbReference type="OrthoDB" id="3360284at2759"/>
<proteinExistence type="predicted"/>
<dbReference type="AlphaFoldDB" id="A8Q6Q1"/>
<reference evidence="2 3" key="1">
    <citation type="journal article" date="2007" name="Proc. Natl. Acad. Sci. U.S.A.">
        <title>Dandruff-associated Malassezia genomes reveal convergent and divergent virulence traits shared with plant and human fungal pathogens.</title>
        <authorList>
            <person name="Xu J."/>
            <person name="Saunders C.W."/>
            <person name="Hu P."/>
            <person name="Grant R.A."/>
            <person name="Boekhout T."/>
            <person name="Kuramae E.E."/>
            <person name="Kronstad J.W."/>
            <person name="Deangelis Y.M."/>
            <person name="Reeder N.L."/>
            <person name="Johnstone K.R."/>
            <person name="Leland M."/>
            <person name="Fieno A.M."/>
            <person name="Begley W.M."/>
            <person name="Sun Y."/>
            <person name="Lacey M.P."/>
            <person name="Chaudhary T."/>
            <person name="Keough T."/>
            <person name="Chu L."/>
            <person name="Sears R."/>
            <person name="Yuan B."/>
            <person name="Dawson T.L.Jr."/>
        </authorList>
    </citation>
    <scope>NUCLEOTIDE SEQUENCE [LARGE SCALE GENOMIC DNA]</scope>
    <source>
        <strain evidence="3">ATCC MYA-4612 / CBS 7966</strain>
    </source>
</reference>
<gene>
    <name evidence="2" type="ORF">MGL_3030</name>
</gene>
<accession>A8Q6Q1</accession>
<protein>
    <submittedName>
        <fullName evidence="2">Uncharacterized protein</fullName>
    </submittedName>
</protein>
<sequence length="432" mass="45314">MDRDVMAAASAAQATTRTPFDDDDEYMGGMDNAAGGPFHTPGEGSGSNGASIDGNGGNVMHPYYSTAFNQSGYHQPEHYLNMVDDPYASSLNGSGNAGAGPALGMGGLAAPATQYYSPHRGPSMSSDSQRGYYESVPTDLGYNNNNTNEYNFIQRPSFDSVPYGAGSSAAAYAAAPQDPFRDSSEPDSTRVMPTLPSMGGISGGSGRVSSASEYEPAHSTMGHQQPVSLPNMPQNSVQPTALHNMSNSNYNHNLMDTQHVGGVPNDQNSGVWPPYVSGAAPVSYNAPSASTSAFSTENGMVNQSAVADRAPAYDPGDNPPHVSDSKQIPVSMPREGSSDNAVTQFPPERANGVVQAFGGDNEGQSAFDHGDWDPPALSSAWFPTSVGDQPGMLQGLHTQQQGPINFSDRDVPTPRASAQNLMVRNPSPEDHI</sequence>
<name>A8Q6Q1_MALGO</name>
<feature type="region of interest" description="Disordered" evidence="1">
    <location>
        <begin position="193"/>
        <end position="227"/>
    </location>
</feature>
<organism evidence="2 3">
    <name type="scientific">Malassezia globosa (strain ATCC MYA-4612 / CBS 7966)</name>
    <name type="common">Dandruff-associated fungus</name>
    <dbReference type="NCBI Taxonomy" id="425265"/>
    <lineage>
        <taxon>Eukaryota</taxon>
        <taxon>Fungi</taxon>
        <taxon>Dikarya</taxon>
        <taxon>Basidiomycota</taxon>
        <taxon>Ustilaginomycotina</taxon>
        <taxon>Malasseziomycetes</taxon>
        <taxon>Malasseziales</taxon>
        <taxon>Malasseziaceae</taxon>
        <taxon>Malassezia</taxon>
    </lineage>
</organism>
<evidence type="ECO:0000313" key="3">
    <source>
        <dbReference type="Proteomes" id="UP000008837"/>
    </source>
</evidence>
<evidence type="ECO:0000256" key="1">
    <source>
        <dbReference type="SAM" id="MobiDB-lite"/>
    </source>
</evidence>
<dbReference type="VEuPathDB" id="FungiDB:MGL_3030"/>
<dbReference type="Proteomes" id="UP000008837">
    <property type="component" value="Unassembled WGS sequence"/>
</dbReference>
<dbReference type="GeneID" id="5854351"/>
<dbReference type="RefSeq" id="XP_001730044.1">
    <property type="nucleotide sequence ID" value="XM_001729992.1"/>
</dbReference>
<dbReference type="InParanoid" id="A8Q6Q1"/>
<keyword evidence="3" id="KW-1185">Reference proteome</keyword>
<dbReference type="EMBL" id="AAYY01000010">
    <property type="protein sequence ID" value="EDP42830.1"/>
    <property type="molecule type" value="Genomic_DNA"/>
</dbReference>
<feature type="region of interest" description="Disordered" evidence="1">
    <location>
        <begin position="309"/>
        <end position="341"/>
    </location>
</feature>
<dbReference type="STRING" id="425265.A8Q6Q1"/>
<feature type="region of interest" description="Disordered" evidence="1">
    <location>
        <begin position="394"/>
        <end position="432"/>
    </location>
</feature>
<comment type="caution">
    <text evidence="2">The sequence shown here is derived from an EMBL/GenBank/DDBJ whole genome shotgun (WGS) entry which is preliminary data.</text>
</comment>